<keyword evidence="2" id="KW-0812">Transmembrane</keyword>
<protein>
    <submittedName>
        <fullName evidence="3">Uncharacterized protein</fullName>
    </submittedName>
</protein>
<dbReference type="EMBL" id="BLLK01000038">
    <property type="protein sequence ID" value="GFH49279.1"/>
    <property type="molecule type" value="Genomic_DNA"/>
</dbReference>
<accession>A0AAD3H465</accession>
<keyword evidence="4" id="KW-1185">Reference proteome</keyword>
<feature type="region of interest" description="Disordered" evidence="1">
    <location>
        <begin position="135"/>
        <end position="187"/>
    </location>
</feature>
<reference evidence="3 4" key="1">
    <citation type="journal article" date="2021" name="Sci. Rep.">
        <title>The genome of the diatom Chaetoceros tenuissimus carries an ancient integrated fragment of an extant virus.</title>
        <authorList>
            <person name="Hongo Y."/>
            <person name="Kimura K."/>
            <person name="Takaki Y."/>
            <person name="Yoshida Y."/>
            <person name="Baba S."/>
            <person name="Kobayashi G."/>
            <person name="Nagasaki K."/>
            <person name="Hano T."/>
            <person name="Tomaru Y."/>
        </authorList>
    </citation>
    <scope>NUCLEOTIDE SEQUENCE [LARGE SCALE GENOMIC DNA]</scope>
    <source>
        <strain evidence="3 4">NIES-3715</strain>
    </source>
</reference>
<sequence>MIELPFLKIMSSGIELTVSEPRLNKLIRIITLSSEDFEQLGIEVDYILLFVLICLVGLAFIQLHAFSRPPPVQRKLLPRRPALQILFKPDDISSTSHHSYSDVNVKVPDFSSAANTVTTDEASTTAASAAVVDDSSNVVPDGDVPRTVSSNHPISTDEESVAGASVRSFTPKSAKPKKPIVRPSDLPDSFAPLLSSSQMEILYEELSIDLLHATQVEATIRLRHGRHEIPLDKDDSRPQLIIDVPQQGCKVSAVASIGSDGFSTEEDLDPSKPVNSRSLPMVKHAGITFDSPLLLNNVAPTLIHFPTLFEDNVVKYTLRRIQIVRYALDLLNSISSFIENILWILESKCQIHLGKVSVTPLYKGAEKGSEDGLYCEPQWRLNLAFSGHVILFNFLPIPFVNITLPTWIIPQPHALLEYLISMQPLASANLKHEKIAEEPIALAVIGAVDTWDLKLNALATPPALSVDLTMPGGLTVAMEAMHGTDVSGGRPRGGVESGKGMVESPSNSDTLSSCTFFTDNEGNRGRFNRRHRSMKVPAPQSTPSSEIFNANNLVPWKFNLVVGGKIEDNQISVFCSNASASHDPSVAVKDVGPSFQYQEKSGSKFSISGNVVIGHPDDEAYKKAEKSGLIKRKLSSANFHSRSIEANRRSVAATILFPEKKTKKMHHHNLLKYDYNLDIGEDTSLDAVSVSIGAKHPMLKGGTIITTIIENIYAYGGLSARENSIIDMSELSRKRNVLRHLPAIDVTTGIQNIFIPEESMSFSDDGQTRCLPELLGGQIMLRVLGGFKNIPSAHVDENSLRTAGSFSHHQSATPLHVDEGIKVNLDFGIASFALNSKTKVNEFPELEIFEDQRLESTTAGSIDGSIGFHLRPQKIGSSQNKSTSKNVFNPLEAYEIDFTGSNVGVKLSEGKVELGHRRLVIPSEATFGVHILKSIVDMAFDGTTECEFNWDFQGSSPVLQSTSVGLSPEEATHEEKEQVNLLIYPLRQGRFNLNVSPVGGLTITQAATTRENKEGLYDWKFFNAIVSPDDTSAAHILKVLHDKRTMDKVLQVVKLVNKDLEKLAKYLLKQLWRAKDLFDSEKISDPGHAIPCHAMARLMSLFLCDDTSQIDEILPIIQRVVAGNGLDVIKTKELLRKNLSIYDKYSPEIDRVTRWAEVMMGNIEAPKPYVEKLSPLSLHPRFKNLFQDFPSAKELYQGLLEKRHLPLDHAFSSMASTLAPYMSFAQVEYILESRPPKDWQPSDLRRLRYVYAVKKKVLEISESYGGISFMPQSFFVSIFVGEATRASLRAWGKKDKVKQSDSFRTEKASNESAFHVLRKLKQASSHNSIHGLSTVTDDSKKLHGNNILSPAGRIASMEDLSSRYKTTGRTRASRSSAASVHSKRTFVSQVEESFDIGDSLLGPEDVAILLQAGLTSSMRGSTVVQLNQRMLLDLMASQPRQFSVAVLCEIGSPGGQGNPRGLTSALMALLDLDQSSFTDFHRLDMHQLLESWLPGLKIPRRDDHLAGGRWASRSYYDAIYNVAESILDEAKVYTAFKGHIQRVRHNAEEDAVPTAKEITSQTDPASSRLIAQITKAKESIATADTFGSEYFIDDDEQLSRDKAIELYNKAFNECKLVLKMDKLAFHADWFKAFYRRNYDALMVKSVYENVIDDVDEVREWLWRMQNATATKASSLNESMSLDDETNDENWQCYVDFKNPESYDEQQIITAIIDLLFYDEQERKEIKSDPLVRLLISNPDGNYNFTIVSAMGVITEGKHGVELKAALDRLKAKRNVDAIRSDTGTARSLEYNAGQIHHAIDEANKLNKPYGLLGYSQGCPNSLLAESLLLSGSPAQQSKLNSSKSKLVCRQLLFSAANGSMHGPATEAKIHRLIVMCESFFKYQQGYCSRAFISSVLDALTGIMDSAPFQKFVAGGGGTFLHQGSRAFWREAQHLEHVPTCVLRGVLESHTTPESLEMISNLLTKAAGSHEHDSQVHVYDAVGQPVYTKNRNAEVLKQCDMSGAIQRTHHWSPLNEEVKFVETSQDREYGTFLCAKDRHVFPWVDVNARFGFIDYEK</sequence>
<name>A0AAD3H465_9STRA</name>
<evidence type="ECO:0000313" key="3">
    <source>
        <dbReference type="EMBL" id="GFH49279.1"/>
    </source>
</evidence>
<keyword evidence="2" id="KW-1133">Transmembrane helix</keyword>
<dbReference type="Proteomes" id="UP001054902">
    <property type="component" value="Unassembled WGS sequence"/>
</dbReference>
<feature type="region of interest" description="Disordered" evidence="1">
    <location>
        <begin position="483"/>
        <end position="513"/>
    </location>
</feature>
<comment type="caution">
    <text evidence="3">The sequence shown here is derived from an EMBL/GenBank/DDBJ whole genome shotgun (WGS) entry which is preliminary data.</text>
</comment>
<evidence type="ECO:0000256" key="2">
    <source>
        <dbReference type="SAM" id="Phobius"/>
    </source>
</evidence>
<feature type="transmembrane region" description="Helical" evidence="2">
    <location>
        <begin position="46"/>
        <end position="66"/>
    </location>
</feature>
<keyword evidence="2" id="KW-0472">Membrane</keyword>
<feature type="compositionally biased region" description="Polar residues" evidence="1">
    <location>
        <begin position="504"/>
        <end position="513"/>
    </location>
</feature>
<evidence type="ECO:0000256" key="1">
    <source>
        <dbReference type="SAM" id="MobiDB-lite"/>
    </source>
</evidence>
<gene>
    <name evidence="3" type="ORF">CTEN210_05755</name>
</gene>
<organism evidence="3 4">
    <name type="scientific">Chaetoceros tenuissimus</name>
    <dbReference type="NCBI Taxonomy" id="426638"/>
    <lineage>
        <taxon>Eukaryota</taxon>
        <taxon>Sar</taxon>
        <taxon>Stramenopiles</taxon>
        <taxon>Ochrophyta</taxon>
        <taxon>Bacillariophyta</taxon>
        <taxon>Coscinodiscophyceae</taxon>
        <taxon>Chaetocerotophycidae</taxon>
        <taxon>Chaetocerotales</taxon>
        <taxon>Chaetocerotaceae</taxon>
        <taxon>Chaetoceros</taxon>
    </lineage>
</organism>
<evidence type="ECO:0000313" key="4">
    <source>
        <dbReference type="Proteomes" id="UP001054902"/>
    </source>
</evidence>
<proteinExistence type="predicted"/>